<dbReference type="Proteomes" id="UP000252132">
    <property type="component" value="Unassembled WGS sequence"/>
</dbReference>
<name>A0A368DTD4_9PROT</name>
<sequence>MAGKKNTFERLALKERIEMTKKARDVKLLHEELKHTELMKQQIDDALAQTPKNTAATTGNELKSGNWFVEKILEQRTTVQNKCDFLQNEVTAAREKLSAARRRHAKASDKASERQKEIMLEKENKREADLPKRNIIRNA</sequence>
<protein>
    <recommendedName>
        <fullName evidence="4">Flagellar FliJ protein</fullName>
    </recommendedName>
</protein>
<comment type="caution">
    <text evidence="2">The sequence shown here is derived from an EMBL/GenBank/DDBJ whole genome shotgun (WGS) entry which is preliminary data.</text>
</comment>
<proteinExistence type="predicted"/>
<evidence type="ECO:0000256" key="1">
    <source>
        <dbReference type="SAM" id="MobiDB-lite"/>
    </source>
</evidence>
<dbReference type="EMBL" id="QOQF01000039">
    <property type="protein sequence ID" value="RCL75097.1"/>
    <property type="molecule type" value="Genomic_DNA"/>
</dbReference>
<gene>
    <name evidence="2" type="ORF">DBW69_06735</name>
</gene>
<accession>A0A368DTD4</accession>
<evidence type="ECO:0000313" key="3">
    <source>
        <dbReference type="Proteomes" id="UP000252132"/>
    </source>
</evidence>
<reference evidence="2 3" key="1">
    <citation type="journal article" date="2018" name="Microbiome">
        <title>Fine metagenomic profile of the Mediterranean stratified and mixed water columns revealed by assembly and recruitment.</title>
        <authorList>
            <person name="Haro-Moreno J.M."/>
            <person name="Lopez-Perez M."/>
            <person name="De La Torre J.R."/>
            <person name="Picazo A."/>
            <person name="Camacho A."/>
            <person name="Rodriguez-Valera F."/>
        </authorList>
    </citation>
    <scope>NUCLEOTIDE SEQUENCE [LARGE SCALE GENOMIC DNA]</scope>
    <source>
        <strain evidence="2">MED-G55</strain>
    </source>
</reference>
<organism evidence="2 3">
    <name type="scientific">PS1 clade bacterium</name>
    <dbReference type="NCBI Taxonomy" id="2175152"/>
    <lineage>
        <taxon>Bacteria</taxon>
        <taxon>Pseudomonadati</taxon>
        <taxon>Pseudomonadota</taxon>
        <taxon>Alphaproteobacteria</taxon>
        <taxon>PS1 clade</taxon>
    </lineage>
</organism>
<feature type="compositionally biased region" description="Basic and acidic residues" evidence="1">
    <location>
        <begin position="106"/>
        <end position="132"/>
    </location>
</feature>
<evidence type="ECO:0008006" key="4">
    <source>
        <dbReference type="Google" id="ProtNLM"/>
    </source>
</evidence>
<feature type="region of interest" description="Disordered" evidence="1">
    <location>
        <begin position="97"/>
        <end position="139"/>
    </location>
</feature>
<evidence type="ECO:0000313" key="2">
    <source>
        <dbReference type="EMBL" id="RCL75097.1"/>
    </source>
</evidence>
<dbReference type="AlphaFoldDB" id="A0A368DTD4"/>